<dbReference type="AlphaFoldDB" id="A0A7Y6A4H8"/>
<evidence type="ECO:0000313" key="4">
    <source>
        <dbReference type="Proteomes" id="UP000565724"/>
    </source>
</evidence>
<organism evidence="3 4">
    <name type="scientific">Cellulomonas humilata</name>
    <dbReference type="NCBI Taxonomy" id="144055"/>
    <lineage>
        <taxon>Bacteria</taxon>
        <taxon>Bacillati</taxon>
        <taxon>Actinomycetota</taxon>
        <taxon>Actinomycetes</taxon>
        <taxon>Micrococcales</taxon>
        <taxon>Cellulomonadaceae</taxon>
        <taxon>Cellulomonas</taxon>
    </lineage>
</organism>
<feature type="transmembrane region" description="Helical" evidence="2">
    <location>
        <begin position="215"/>
        <end position="233"/>
    </location>
</feature>
<keyword evidence="2" id="KW-0812">Transmembrane</keyword>
<gene>
    <name evidence="3" type="ORF">HP550_20425</name>
</gene>
<evidence type="ECO:0000256" key="2">
    <source>
        <dbReference type="SAM" id="Phobius"/>
    </source>
</evidence>
<feature type="region of interest" description="Disordered" evidence="1">
    <location>
        <begin position="133"/>
        <end position="164"/>
    </location>
</feature>
<sequence length="331" mass="34673">MAVPVVGAIRWWNDSDDAGRDVARACAVGGVFLIVLLVTLEVAGTTSPQQKRKRFGYFEVVLGADGRFSTSKSMVAAWTLVLATALVFLSAMVWFSDLTPAKAFGQEWNSYFLLLGGPFAAAVAAKGITASKAENGGKTSSESASSVGVATVPPTTTDEPTLGDISRNDAGGLSLTDTQYWIFSLVAIMYFLGAFVVTIVEYAEKAESTLALPEIPSAILGLTSLAALTYVGAKAVATEGLRIASITPHPTKATDKLTISVVNMPASVTWNQIYVRFSGPSAVPLDRPPTQDVVRRGGATELVVAPVPTGEYTVVVVTPHGVSGPDTLTVE</sequence>
<reference evidence="3 4" key="1">
    <citation type="submission" date="2020-05" db="EMBL/GenBank/DDBJ databases">
        <title>Genome Sequencing of Type Strains.</title>
        <authorList>
            <person name="Lemaire J.F."/>
            <person name="Inderbitzin P."/>
            <person name="Gregorio O.A."/>
            <person name="Collins S.B."/>
            <person name="Wespe N."/>
            <person name="Knight-Connoni V."/>
        </authorList>
    </citation>
    <scope>NUCLEOTIDE SEQUENCE [LARGE SCALE GENOMIC DNA]</scope>
    <source>
        <strain evidence="3 4">ATCC 25174</strain>
    </source>
</reference>
<keyword evidence="2" id="KW-1133">Transmembrane helix</keyword>
<evidence type="ECO:0000256" key="1">
    <source>
        <dbReference type="SAM" id="MobiDB-lite"/>
    </source>
</evidence>
<keyword evidence="2" id="KW-0472">Membrane</keyword>
<feature type="transmembrane region" description="Helical" evidence="2">
    <location>
        <begin position="75"/>
        <end position="96"/>
    </location>
</feature>
<feature type="transmembrane region" description="Helical" evidence="2">
    <location>
        <begin position="180"/>
        <end position="203"/>
    </location>
</feature>
<dbReference type="EMBL" id="JABMCI010000071">
    <property type="protein sequence ID" value="NUU19616.1"/>
    <property type="molecule type" value="Genomic_DNA"/>
</dbReference>
<proteinExistence type="predicted"/>
<name>A0A7Y6A4H8_9CELL</name>
<feature type="compositionally biased region" description="Polar residues" evidence="1">
    <location>
        <begin position="137"/>
        <end position="159"/>
    </location>
</feature>
<feature type="transmembrane region" description="Helical" evidence="2">
    <location>
        <begin position="22"/>
        <end position="44"/>
    </location>
</feature>
<keyword evidence="4" id="KW-1185">Reference proteome</keyword>
<protein>
    <submittedName>
        <fullName evidence="3">Uncharacterized protein</fullName>
    </submittedName>
</protein>
<evidence type="ECO:0000313" key="3">
    <source>
        <dbReference type="EMBL" id="NUU19616.1"/>
    </source>
</evidence>
<accession>A0A7Y6A4H8</accession>
<dbReference type="Proteomes" id="UP000565724">
    <property type="component" value="Unassembled WGS sequence"/>
</dbReference>
<dbReference type="RefSeq" id="WP_175349534.1">
    <property type="nucleotide sequence ID" value="NZ_JABMCI010000071.1"/>
</dbReference>
<feature type="transmembrane region" description="Helical" evidence="2">
    <location>
        <begin position="108"/>
        <end position="128"/>
    </location>
</feature>
<comment type="caution">
    <text evidence="3">The sequence shown here is derived from an EMBL/GenBank/DDBJ whole genome shotgun (WGS) entry which is preliminary data.</text>
</comment>